<feature type="region of interest" description="Disordered" evidence="1">
    <location>
        <begin position="1"/>
        <end position="33"/>
    </location>
</feature>
<name>A0A397JDJ9_9GLOM</name>
<accession>A0A397JDJ9</accession>
<evidence type="ECO:0000256" key="1">
    <source>
        <dbReference type="SAM" id="MobiDB-lite"/>
    </source>
</evidence>
<dbReference type="OrthoDB" id="2407108at2759"/>
<feature type="compositionally biased region" description="Basic and acidic residues" evidence="1">
    <location>
        <begin position="1"/>
        <end position="23"/>
    </location>
</feature>
<reference evidence="2 3" key="1">
    <citation type="submission" date="2018-08" db="EMBL/GenBank/DDBJ databases">
        <title>Genome and evolution of the arbuscular mycorrhizal fungus Diversispora epigaea (formerly Glomus versiforme) and its bacterial endosymbionts.</title>
        <authorList>
            <person name="Sun X."/>
            <person name="Fei Z."/>
            <person name="Harrison M."/>
        </authorList>
    </citation>
    <scope>NUCLEOTIDE SEQUENCE [LARGE SCALE GENOMIC DNA]</scope>
    <source>
        <strain evidence="2 3">IT104</strain>
    </source>
</reference>
<proteinExistence type="predicted"/>
<evidence type="ECO:0000313" key="2">
    <source>
        <dbReference type="EMBL" id="RHZ86399.1"/>
    </source>
</evidence>
<feature type="region of interest" description="Disordered" evidence="1">
    <location>
        <begin position="61"/>
        <end position="89"/>
    </location>
</feature>
<evidence type="ECO:0000313" key="3">
    <source>
        <dbReference type="Proteomes" id="UP000266861"/>
    </source>
</evidence>
<sequence length="89" mass="10430">MTSYKDVPKNKDQRHSPEELERGRKGKKKEHRELTAFYYQNSTPPITLTQPKGLKKIHWSLRRPGNTTSNEDFTDSNWRPTSSKTNILT</sequence>
<organism evidence="2 3">
    <name type="scientific">Diversispora epigaea</name>
    <dbReference type="NCBI Taxonomy" id="1348612"/>
    <lineage>
        <taxon>Eukaryota</taxon>
        <taxon>Fungi</taxon>
        <taxon>Fungi incertae sedis</taxon>
        <taxon>Mucoromycota</taxon>
        <taxon>Glomeromycotina</taxon>
        <taxon>Glomeromycetes</taxon>
        <taxon>Diversisporales</taxon>
        <taxon>Diversisporaceae</taxon>
        <taxon>Diversispora</taxon>
    </lineage>
</organism>
<keyword evidence="3" id="KW-1185">Reference proteome</keyword>
<comment type="caution">
    <text evidence="2">The sequence shown here is derived from an EMBL/GenBank/DDBJ whole genome shotgun (WGS) entry which is preliminary data.</text>
</comment>
<dbReference type="AlphaFoldDB" id="A0A397JDJ9"/>
<gene>
    <name evidence="2" type="ORF">Glove_51g34</name>
</gene>
<dbReference type="Proteomes" id="UP000266861">
    <property type="component" value="Unassembled WGS sequence"/>
</dbReference>
<protein>
    <submittedName>
        <fullName evidence="2">Uncharacterized protein</fullName>
    </submittedName>
</protein>
<feature type="compositionally biased region" description="Polar residues" evidence="1">
    <location>
        <begin position="65"/>
        <end position="89"/>
    </location>
</feature>
<dbReference type="STRING" id="1348612.A0A397JDJ9"/>
<dbReference type="EMBL" id="PQFF01000048">
    <property type="protein sequence ID" value="RHZ86399.1"/>
    <property type="molecule type" value="Genomic_DNA"/>
</dbReference>